<keyword evidence="1" id="KW-1133">Transmembrane helix</keyword>
<feature type="transmembrane region" description="Helical" evidence="1">
    <location>
        <begin position="242"/>
        <end position="258"/>
    </location>
</feature>
<name>A0A1F4YEZ3_9BACT</name>
<organism evidence="2 3">
    <name type="scientific">Candidatus Amesbacteria bacterium RIFCSPHIGHO2_01_FULL_48_32b</name>
    <dbReference type="NCBI Taxonomy" id="1797253"/>
    <lineage>
        <taxon>Bacteria</taxon>
        <taxon>Candidatus Amesiibacteriota</taxon>
    </lineage>
</organism>
<reference evidence="2 3" key="1">
    <citation type="journal article" date="2016" name="Nat. Commun.">
        <title>Thousands of microbial genomes shed light on interconnected biogeochemical processes in an aquifer system.</title>
        <authorList>
            <person name="Anantharaman K."/>
            <person name="Brown C.T."/>
            <person name="Hug L.A."/>
            <person name="Sharon I."/>
            <person name="Castelle C.J."/>
            <person name="Probst A.J."/>
            <person name="Thomas B.C."/>
            <person name="Singh A."/>
            <person name="Wilkins M.J."/>
            <person name="Karaoz U."/>
            <person name="Brodie E.L."/>
            <person name="Williams K.H."/>
            <person name="Hubbard S.S."/>
            <person name="Banfield J.F."/>
        </authorList>
    </citation>
    <scope>NUCLEOTIDE SEQUENCE [LARGE SCALE GENOMIC DNA]</scope>
</reference>
<sequence>MNRNSFFWLAITFLASVSINLAFHNPLITSILNALSLSLALLCVLPFTQGRAMLFPLFSLIPLYYFAPRYPAISFLELAAPLGLLRPRLFPVWIPIIILCVLLQGNIVNLPRSFDHERLIAPTTEYKLAVKRQIEESLYLPYKLREPLAISFGLTNLYLTNFFSFISFFNFYQTLLLTNTVLAVVGLSAKFNKLLISPLILALLVAGATKLPDKTLFLFTARSSLLLLTWLGISKLNLSPRRYFALFILGLVFTAYAWI</sequence>
<feature type="transmembrane region" description="Helical" evidence="1">
    <location>
        <begin position="148"/>
        <end position="171"/>
    </location>
</feature>
<feature type="transmembrane region" description="Helical" evidence="1">
    <location>
        <begin position="54"/>
        <end position="72"/>
    </location>
</feature>
<dbReference type="AlphaFoldDB" id="A0A1F4YEZ3"/>
<accession>A0A1F4YEZ3</accession>
<feature type="transmembrane region" description="Helical" evidence="1">
    <location>
        <begin position="216"/>
        <end position="236"/>
    </location>
</feature>
<feature type="transmembrane region" description="Helical" evidence="1">
    <location>
        <begin position="28"/>
        <end position="47"/>
    </location>
</feature>
<keyword evidence="1" id="KW-0812">Transmembrane</keyword>
<dbReference type="Proteomes" id="UP000178176">
    <property type="component" value="Unassembled WGS sequence"/>
</dbReference>
<protein>
    <submittedName>
        <fullName evidence="2">Uncharacterized protein</fullName>
    </submittedName>
</protein>
<evidence type="ECO:0000313" key="3">
    <source>
        <dbReference type="Proteomes" id="UP000178176"/>
    </source>
</evidence>
<proteinExistence type="predicted"/>
<dbReference type="EMBL" id="MEXH01000028">
    <property type="protein sequence ID" value="OGC91813.1"/>
    <property type="molecule type" value="Genomic_DNA"/>
</dbReference>
<gene>
    <name evidence="2" type="ORF">A2876_04600</name>
</gene>
<feature type="transmembrane region" description="Helical" evidence="1">
    <location>
        <begin position="191"/>
        <end position="209"/>
    </location>
</feature>
<feature type="transmembrane region" description="Helical" evidence="1">
    <location>
        <begin position="92"/>
        <end position="110"/>
    </location>
</feature>
<keyword evidence="1" id="KW-0472">Membrane</keyword>
<comment type="caution">
    <text evidence="2">The sequence shown here is derived from an EMBL/GenBank/DDBJ whole genome shotgun (WGS) entry which is preliminary data.</text>
</comment>
<evidence type="ECO:0000256" key="1">
    <source>
        <dbReference type="SAM" id="Phobius"/>
    </source>
</evidence>
<evidence type="ECO:0000313" key="2">
    <source>
        <dbReference type="EMBL" id="OGC91813.1"/>
    </source>
</evidence>